<accession>A0A2D2W2V0</accession>
<keyword evidence="2" id="KW-1185">Reference proteome</keyword>
<protein>
    <submittedName>
        <fullName evidence="1">Uncharacterized protein</fullName>
    </submittedName>
</protein>
<organism evidence="1 2">
    <name type="scientific">Stenotrophomonas phage vB_SmaS_DLP_5</name>
    <dbReference type="NCBI Taxonomy" id="2044561"/>
    <lineage>
        <taxon>Viruses</taxon>
        <taxon>Duplodnaviria</taxon>
        <taxon>Heunggongvirae</taxon>
        <taxon>Uroviricota</taxon>
        <taxon>Caudoviricetes</taxon>
        <taxon>Delepquintavirus</taxon>
        <taxon>Delepquintavirus DLP5</taxon>
    </lineage>
</organism>
<evidence type="ECO:0000313" key="2">
    <source>
        <dbReference type="Proteomes" id="UP000241675"/>
    </source>
</evidence>
<reference evidence="1 2" key="2">
    <citation type="submission" date="2017-11" db="EMBL/GenBank/DDBJ databases">
        <title>Lysogenic conversion of Stenotrophomonas maltophilia by temperate phage DLP4.</title>
        <authorList>
            <person name="Dennis J."/>
            <person name="Stothard P."/>
        </authorList>
    </citation>
    <scope>NUCLEOTIDE SEQUENCE [LARGE SCALE GENOMIC DNA]</scope>
</reference>
<dbReference type="Proteomes" id="UP000241675">
    <property type="component" value="Segment"/>
</dbReference>
<reference evidence="2" key="1">
    <citation type="submission" date="2017-10" db="EMBL/GenBank/DDBJ databases">
        <authorList>
            <person name="Peters D.L."/>
        </authorList>
    </citation>
    <scope>NUCLEOTIDE SEQUENCE [LARGE SCALE GENOMIC DNA]</scope>
</reference>
<proteinExistence type="predicted"/>
<dbReference type="EMBL" id="MG189906">
    <property type="protein sequence ID" value="ATS92370.1"/>
    <property type="molecule type" value="Genomic_DNA"/>
</dbReference>
<sequence length="106" mass="11941">MDFVQSEDRRKEFAAVSNAGRVSVRNGSTGEWLGYEFDVWMEGYQASGDSGTAMYMGRARGKDFQTACAKALYNKGCVMSLYNPRLGTYWGCRLYDNEQDARKSFG</sequence>
<dbReference type="OrthoDB" id="29143at10239"/>
<gene>
    <name evidence="1" type="ORF">DLP05_083</name>
</gene>
<evidence type="ECO:0000313" key="1">
    <source>
        <dbReference type="EMBL" id="ATS92370.1"/>
    </source>
</evidence>
<name>A0A2D2W2V0_9CAUD</name>